<sequence>MTLSASSIAASLGIAAFVWMATAHAPLRAQSADLVLCDRLAADPADPDKPADAKGVAAVAAADVATAIKFCKQASGSRRAMYQLGRAYAANRQSTEAIGAWRKAADKGSTSAMVELGVAYATGAGVAKDEAAAAKLFERAALGGNPRGVSNLAALSGKGGAAPADAARSRSLLAKAAETNAEAQFQLGLMLQDGVGGPKDDAGARNLFEKAAAQDHPGALERMGAFAKDGRGGAQDSGAAKTYYEKAAALGNDEAKAALKRAQCPYVLKDKSGKVVTNLCF</sequence>
<reference evidence="2" key="1">
    <citation type="submission" date="2019-04" db="EMBL/GenBank/DDBJ databases">
        <title>Whole genome sequencing of cave bacteria.</title>
        <authorList>
            <person name="Gan H.M."/>
            <person name="Barton H."/>
            <person name="Savka M.A."/>
        </authorList>
    </citation>
    <scope>NUCLEOTIDE SEQUENCE [LARGE SCALE GENOMIC DNA]</scope>
    <source>
        <strain evidence="2">LC387</strain>
    </source>
</reference>
<evidence type="ECO:0000313" key="2">
    <source>
        <dbReference type="EMBL" id="TKT73099.1"/>
    </source>
</evidence>
<evidence type="ECO:0000313" key="3">
    <source>
        <dbReference type="Proteomes" id="UP000034832"/>
    </source>
</evidence>
<feature type="signal peptide" evidence="1">
    <location>
        <begin position="1"/>
        <end position="25"/>
    </location>
</feature>
<dbReference type="Pfam" id="PF08238">
    <property type="entry name" value="Sel1"/>
    <property type="match status" value="4"/>
</dbReference>
<accession>A0A4U6BRA0</accession>
<dbReference type="SUPFAM" id="SSF81901">
    <property type="entry name" value="HCP-like"/>
    <property type="match status" value="1"/>
</dbReference>
<keyword evidence="3" id="KW-1185">Reference proteome</keyword>
<protein>
    <submittedName>
        <fullName evidence="2">Sel1 repeat family protein</fullName>
    </submittedName>
</protein>
<dbReference type="PANTHER" id="PTHR11102">
    <property type="entry name" value="SEL-1-LIKE PROTEIN"/>
    <property type="match status" value="1"/>
</dbReference>
<evidence type="ECO:0000256" key="1">
    <source>
        <dbReference type="SAM" id="SignalP"/>
    </source>
</evidence>
<dbReference type="Gene3D" id="1.25.40.10">
    <property type="entry name" value="Tetratricopeptide repeat domain"/>
    <property type="match status" value="2"/>
</dbReference>
<dbReference type="OrthoDB" id="8137977at2"/>
<gene>
    <name evidence="2" type="ORF">YH63_017645</name>
</gene>
<proteinExistence type="predicted"/>
<dbReference type="Proteomes" id="UP000034832">
    <property type="component" value="Unassembled WGS sequence"/>
</dbReference>
<keyword evidence="1" id="KW-0732">Signal</keyword>
<dbReference type="InterPro" id="IPR050767">
    <property type="entry name" value="Sel1_AlgK"/>
</dbReference>
<comment type="caution">
    <text evidence="2">The sequence shown here is derived from an EMBL/GenBank/DDBJ whole genome shotgun (WGS) entry which is preliminary data.</text>
</comment>
<dbReference type="PANTHER" id="PTHR11102:SF160">
    <property type="entry name" value="ERAD-ASSOCIATED E3 UBIQUITIN-PROTEIN LIGASE COMPONENT HRD3"/>
    <property type="match status" value="1"/>
</dbReference>
<dbReference type="AlphaFoldDB" id="A0A4U6BRA0"/>
<dbReference type="SMART" id="SM00671">
    <property type="entry name" value="SEL1"/>
    <property type="match status" value="4"/>
</dbReference>
<dbReference type="InterPro" id="IPR011990">
    <property type="entry name" value="TPR-like_helical_dom_sf"/>
</dbReference>
<dbReference type="EMBL" id="LBIA02000001">
    <property type="protein sequence ID" value="TKT73099.1"/>
    <property type="molecule type" value="Genomic_DNA"/>
</dbReference>
<name>A0A4U6BRA0_9BRAD</name>
<feature type="chain" id="PRO_5020957992" evidence="1">
    <location>
        <begin position="26"/>
        <end position="281"/>
    </location>
</feature>
<dbReference type="InterPro" id="IPR006597">
    <property type="entry name" value="Sel1-like"/>
</dbReference>
<dbReference type="STRING" id="211460.YH63_01410"/>
<organism evidence="2 3">
    <name type="scientific">Afipia massiliensis</name>
    <dbReference type="NCBI Taxonomy" id="211460"/>
    <lineage>
        <taxon>Bacteria</taxon>
        <taxon>Pseudomonadati</taxon>
        <taxon>Pseudomonadota</taxon>
        <taxon>Alphaproteobacteria</taxon>
        <taxon>Hyphomicrobiales</taxon>
        <taxon>Nitrobacteraceae</taxon>
        <taxon>Afipia</taxon>
    </lineage>
</organism>